<protein>
    <submittedName>
        <fullName evidence="2">Uncharacterized protein</fullName>
    </submittedName>
</protein>
<feature type="region of interest" description="Disordered" evidence="1">
    <location>
        <begin position="1"/>
        <end position="63"/>
    </location>
</feature>
<comment type="caution">
    <text evidence="2">The sequence shown here is derived from an EMBL/GenBank/DDBJ whole genome shotgun (WGS) entry which is preliminary data.</text>
</comment>
<dbReference type="EMBL" id="CADEAL010001336">
    <property type="protein sequence ID" value="CAB1431438.1"/>
    <property type="molecule type" value="Genomic_DNA"/>
</dbReference>
<reference evidence="2" key="1">
    <citation type="submission" date="2020-03" db="EMBL/GenBank/DDBJ databases">
        <authorList>
            <person name="Weist P."/>
        </authorList>
    </citation>
    <scope>NUCLEOTIDE SEQUENCE</scope>
</reference>
<sequence length="84" mass="9324">MTAGCYPKLQSRNMAMGQQTQQQTQPRCDGRGTPVGSDGIRDGSLMNHVNMEQSPRGSRRESGSDFRLSLNMLYMHCISMGDLL</sequence>
<gene>
    <name evidence="2" type="ORF">PLEPLA_LOCUS19495</name>
</gene>
<accession>A0A9N7UG89</accession>
<evidence type="ECO:0000256" key="1">
    <source>
        <dbReference type="SAM" id="MobiDB-lite"/>
    </source>
</evidence>
<dbReference type="Proteomes" id="UP001153269">
    <property type="component" value="Unassembled WGS sequence"/>
</dbReference>
<keyword evidence="3" id="KW-1185">Reference proteome</keyword>
<proteinExistence type="predicted"/>
<name>A0A9N7UG89_PLEPL</name>
<organism evidence="2 3">
    <name type="scientific">Pleuronectes platessa</name>
    <name type="common">European plaice</name>
    <dbReference type="NCBI Taxonomy" id="8262"/>
    <lineage>
        <taxon>Eukaryota</taxon>
        <taxon>Metazoa</taxon>
        <taxon>Chordata</taxon>
        <taxon>Craniata</taxon>
        <taxon>Vertebrata</taxon>
        <taxon>Euteleostomi</taxon>
        <taxon>Actinopterygii</taxon>
        <taxon>Neopterygii</taxon>
        <taxon>Teleostei</taxon>
        <taxon>Neoteleostei</taxon>
        <taxon>Acanthomorphata</taxon>
        <taxon>Carangaria</taxon>
        <taxon>Pleuronectiformes</taxon>
        <taxon>Pleuronectoidei</taxon>
        <taxon>Pleuronectidae</taxon>
        <taxon>Pleuronectes</taxon>
    </lineage>
</organism>
<dbReference type="AlphaFoldDB" id="A0A9N7UG89"/>
<evidence type="ECO:0000313" key="3">
    <source>
        <dbReference type="Proteomes" id="UP001153269"/>
    </source>
</evidence>
<evidence type="ECO:0000313" key="2">
    <source>
        <dbReference type="EMBL" id="CAB1431438.1"/>
    </source>
</evidence>